<dbReference type="PANTHER" id="PTHR36927">
    <property type="entry name" value="BLR4337 PROTEIN"/>
    <property type="match status" value="1"/>
</dbReference>
<feature type="transmembrane region" description="Helical" evidence="1">
    <location>
        <begin position="367"/>
        <end position="385"/>
    </location>
</feature>
<reference evidence="3 4" key="1">
    <citation type="journal article" date="2017" name="Antonie Van Leeuwenhoek">
        <title>Rhizobium rhizosphaerae sp. nov., a novel species isolated from rice rhizosphere.</title>
        <authorList>
            <person name="Zhao J.J."/>
            <person name="Zhang J."/>
            <person name="Zhang R.J."/>
            <person name="Zhang C.W."/>
            <person name="Yin H.Q."/>
            <person name="Zhang X.X."/>
        </authorList>
    </citation>
    <scope>NUCLEOTIDE SEQUENCE [LARGE SCALE GENOMIC DNA]</scope>
    <source>
        <strain evidence="3 4">E3</strain>
    </source>
</reference>
<comment type="caution">
    <text evidence="3">The sequence shown here is derived from an EMBL/GenBank/DDBJ whole genome shotgun (WGS) entry which is preliminary data.</text>
</comment>
<feature type="transmembrane region" description="Helical" evidence="1">
    <location>
        <begin position="298"/>
        <end position="321"/>
    </location>
</feature>
<feature type="transmembrane region" description="Helical" evidence="1">
    <location>
        <begin position="333"/>
        <end position="355"/>
    </location>
</feature>
<dbReference type="STRING" id="1127673.GLIP_3520"/>
<accession>K6YD54</accession>
<organism evidence="3 4">
    <name type="scientific">Aliiglaciecola lipolytica E3</name>
    <dbReference type="NCBI Taxonomy" id="1127673"/>
    <lineage>
        <taxon>Bacteria</taxon>
        <taxon>Pseudomonadati</taxon>
        <taxon>Pseudomonadota</taxon>
        <taxon>Gammaproteobacteria</taxon>
        <taxon>Alteromonadales</taxon>
        <taxon>Alteromonadaceae</taxon>
        <taxon>Aliiglaciecola</taxon>
    </lineage>
</organism>
<gene>
    <name evidence="3" type="ORF">GLIP_3520</name>
</gene>
<feature type="transmembrane region" description="Helical" evidence="1">
    <location>
        <begin position="72"/>
        <end position="94"/>
    </location>
</feature>
<evidence type="ECO:0000256" key="1">
    <source>
        <dbReference type="SAM" id="Phobius"/>
    </source>
</evidence>
<feature type="transmembrane region" description="Helical" evidence="1">
    <location>
        <begin position="261"/>
        <end position="278"/>
    </location>
</feature>
<keyword evidence="1" id="KW-1133">Transmembrane helix</keyword>
<dbReference type="InterPro" id="IPR002656">
    <property type="entry name" value="Acyl_transf_3_dom"/>
</dbReference>
<protein>
    <recommendedName>
        <fullName evidence="2">Acyltransferase 3 domain-containing protein</fullName>
    </recommendedName>
</protein>
<keyword evidence="1" id="KW-0472">Membrane</keyword>
<dbReference type="Proteomes" id="UP000006334">
    <property type="component" value="Unassembled WGS sequence"/>
</dbReference>
<feature type="transmembrane region" description="Helical" evidence="1">
    <location>
        <begin position="168"/>
        <end position="186"/>
    </location>
</feature>
<dbReference type="Pfam" id="PF01757">
    <property type="entry name" value="Acyl_transf_3"/>
    <property type="match status" value="1"/>
</dbReference>
<dbReference type="GO" id="GO:0016747">
    <property type="term" value="F:acyltransferase activity, transferring groups other than amino-acyl groups"/>
    <property type="evidence" value="ECO:0007669"/>
    <property type="project" value="InterPro"/>
</dbReference>
<dbReference type="PANTHER" id="PTHR36927:SF3">
    <property type="entry name" value="GLUCANS BIOSYNTHESIS PROTEIN C"/>
    <property type="match status" value="1"/>
</dbReference>
<dbReference type="InterPro" id="IPR050623">
    <property type="entry name" value="Glucan_succinyl_AcylTrfase"/>
</dbReference>
<feature type="transmembrane region" description="Helical" evidence="1">
    <location>
        <begin position="198"/>
        <end position="220"/>
    </location>
</feature>
<feature type="transmembrane region" description="Helical" evidence="1">
    <location>
        <begin position="32"/>
        <end position="52"/>
    </location>
</feature>
<feature type="domain" description="Acyltransferase 3" evidence="2">
    <location>
        <begin position="24"/>
        <end position="381"/>
    </location>
</feature>
<dbReference type="AlphaFoldDB" id="K6YD54"/>
<feature type="transmembrane region" description="Helical" evidence="1">
    <location>
        <begin position="232"/>
        <end position="249"/>
    </location>
</feature>
<dbReference type="EMBL" id="BAEN01000066">
    <property type="protein sequence ID" value="GAC16132.1"/>
    <property type="molecule type" value="Genomic_DNA"/>
</dbReference>
<evidence type="ECO:0000313" key="3">
    <source>
        <dbReference type="EMBL" id="GAC16132.1"/>
    </source>
</evidence>
<proteinExistence type="predicted"/>
<name>K6YD54_9ALTE</name>
<sequence length="401" mass="47517">MLNQPIYFESENLSMTQPSGDRRYDIDWLRNLAFFVLIFYHIGMYYVSDWGWHIKSEHTFRWLQEVMILTNTWRMSLLFFISAMALSLIVKRYSIASLLNLRTNRLLVPLIFGMFVIVAPQVYVEARSQNLIPIGFLSFWLEYINPNTKLLEEHHSIIGLLTWNHLWFLPYLWVYSLIVLMIRPFLTKLIGNKTFQQSHFSVAFICIVLSLLLIYLTLRLAYPTTHDLISDWYNHAKYFVIFVFGYLFAQQIHWWNTVISARRWFLALALLGYIFIVTDRNEGFTWLAQQYESSLLVRAIYGTIFIVNLWSWIFCLVGYAGRYLNRQNAAISYANNAVLPWYMFHQTLIVVIAWYAKPFNIPPFLELLVLLGGTVVGGLIGYELVKRTWLTRWLFGLKHYR</sequence>
<keyword evidence="4" id="KW-1185">Reference proteome</keyword>
<evidence type="ECO:0000313" key="4">
    <source>
        <dbReference type="Proteomes" id="UP000006334"/>
    </source>
</evidence>
<keyword evidence="1" id="KW-0812">Transmembrane</keyword>
<dbReference type="eggNOG" id="COG1835">
    <property type="taxonomic scope" value="Bacteria"/>
</dbReference>
<evidence type="ECO:0000259" key="2">
    <source>
        <dbReference type="Pfam" id="PF01757"/>
    </source>
</evidence>
<feature type="transmembrane region" description="Helical" evidence="1">
    <location>
        <begin position="106"/>
        <end position="124"/>
    </location>
</feature>